<dbReference type="Proteomes" id="UP000014760">
    <property type="component" value="Unassembled WGS sequence"/>
</dbReference>
<evidence type="ECO:0000313" key="3">
    <source>
        <dbReference type="Proteomes" id="UP000014760"/>
    </source>
</evidence>
<reference evidence="1 3" key="2">
    <citation type="journal article" date="2013" name="Nature">
        <title>Insights into bilaterian evolution from three spiralian genomes.</title>
        <authorList>
            <person name="Simakov O."/>
            <person name="Marletaz F."/>
            <person name="Cho S.J."/>
            <person name="Edsinger-Gonzales E."/>
            <person name="Havlak P."/>
            <person name="Hellsten U."/>
            <person name="Kuo D.H."/>
            <person name="Larsson T."/>
            <person name="Lv J."/>
            <person name="Arendt D."/>
            <person name="Savage R."/>
            <person name="Osoegawa K."/>
            <person name="de Jong P."/>
            <person name="Grimwood J."/>
            <person name="Chapman J.A."/>
            <person name="Shapiro H."/>
            <person name="Aerts A."/>
            <person name="Otillar R.P."/>
            <person name="Terry A.Y."/>
            <person name="Boore J.L."/>
            <person name="Grigoriev I.V."/>
            <person name="Lindberg D.R."/>
            <person name="Seaver E.C."/>
            <person name="Weisblat D.A."/>
            <person name="Putnam N.H."/>
            <person name="Rokhsar D.S."/>
        </authorList>
    </citation>
    <scope>NUCLEOTIDE SEQUENCE</scope>
    <source>
        <strain evidence="1 3">I ESC-2004</strain>
    </source>
</reference>
<sequence length="201" mass="22753">MNIKVLYIDIVFGANETNTLRNARTTATDCQSSAQSGANIFTTNGFNKKVDKTFMKLGIYRRNEDVVAKHLLGFTYGEMINQIWSTCVPQTTRRDDKLNNPIGKAALLRDQNLRVVQTLLLCNALVSFGMSQKELLRNPMMATERVFPVFLCIKSSRMSCRSGLWQMPHSVSTLKPGGEWRPFYLVWVEIGAALKDGRLRL</sequence>
<accession>R7TI21</accession>
<protein>
    <submittedName>
        <fullName evidence="1 2">Uncharacterized protein</fullName>
    </submittedName>
</protein>
<dbReference type="EMBL" id="AMQN01014185">
    <property type="status" value="NOT_ANNOTATED_CDS"/>
    <property type="molecule type" value="Genomic_DNA"/>
</dbReference>
<reference evidence="3" key="1">
    <citation type="submission" date="2012-12" db="EMBL/GenBank/DDBJ databases">
        <authorList>
            <person name="Hellsten U."/>
            <person name="Grimwood J."/>
            <person name="Chapman J.A."/>
            <person name="Shapiro H."/>
            <person name="Aerts A."/>
            <person name="Otillar R.P."/>
            <person name="Terry A.Y."/>
            <person name="Boore J.L."/>
            <person name="Simakov O."/>
            <person name="Marletaz F."/>
            <person name="Cho S.-J."/>
            <person name="Edsinger-Gonzales E."/>
            <person name="Havlak P."/>
            <person name="Kuo D.-H."/>
            <person name="Larsson T."/>
            <person name="Lv J."/>
            <person name="Arendt D."/>
            <person name="Savage R."/>
            <person name="Osoegawa K."/>
            <person name="de Jong P."/>
            <person name="Lindberg D.R."/>
            <person name="Seaver E.C."/>
            <person name="Weisblat D.A."/>
            <person name="Putnam N.H."/>
            <person name="Grigoriev I.V."/>
            <person name="Rokhsar D.S."/>
        </authorList>
    </citation>
    <scope>NUCLEOTIDE SEQUENCE</scope>
    <source>
        <strain evidence="3">I ESC-2004</strain>
    </source>
</reference>
<reference evidence="2" key="3">
    <citation type="submission" date="2015-06" db="UniProtKB">
        <authorList>
            <consortium name="EnsemblMetazoa"/>
        </authorList>
    </citation>
    <scope>IDENTIFICATION</scope>
</reference>
<dbReference type="HOGENOM" id="CLU_1361588_0_0_1"/>
<name>R7TI21_CAPTE</name>
<dbReference type="AlphaFoldDB" id="R7TI21"/>
<evidence type="ECO:0000313" key="1">
    <source>
        <dbReference type="EMBL" id="ELT90735.1"/>
    </source>
</evidence>
<organism evidence="1">
    <name type="scientific">Capitella teleta</name>
    <name type="common">Polychaete worm</name>
    <dbReference type="NCBI Taxonomy" id="283909"/>
    <lineage>
        <taxon>Eukaryota</taxon>
        <taxon>Metazoa</taxon>
        <taxon>Spiralia</taxon>
        <taxon>Lophotrochozoa</taxon>
        <taxon>Annelida</taxon>
        <taxon>Polychaeta</taxon>
        <taxon>Sedentaria</taxon>
        <taxon>Scolecida</taxon>
        <taxon>Capitellidae</taxon>
        <taxon>Capitella</taxon>
    </lineage>
</organism>
<gene>
    <name evidence="1" type="ORF">CAPTEDRAFT_187421</name>
</gene>
<dbReference type="EnsemblMetazoa" id="CapteT187421">
    <property type="protein sequence ID" value="CapteP187421"/>
    <property type="gene ID" value="CapteG187421"/>
</dbReference>
<keyword evidence="3" id="KW-1185">Reference proteome</keyword>
<dbReference type="EMBL" id="KB310789">
    <property type="protein sequence ID" value="ELT90735.1"/>
    <property type="molecule type" value="Genomic_DNA"/>
</dbReference>
<proteinExistence type="predicted"/>
<evidence type="ECO:0000313" key="2">
    <source>
        <dbReference type="EnsemblMetazoa" id="CapteP187421"/>
    </source>
</evidence>